<dbReference type="GO" id="GO:0006313">
    <property type="term" value="P:DNA transposition"/>
    <property type="evidence" value="ECO:0007669"/>
    <property type="project" value="InterPro"/>
</dbReference>
<dbReference type="AlphaFoldDB" id="A0A2A8ZPM5"/>
<accession>A0A2A8ZPM5</accession>
<dbReference type="Proteomes" id="UP000220032">
    <property type="component" value="Unassembled WGS sequence"/>
</dbReference>
<organism evidence="3 4">
    <name type="scientific">Bacillus cereus</name>
    <dbReference type="NCBI Taxonomy" id="1396"/>
    <lineage>
        <taxon>Bacteria</taxon>
        <taxon>Bacillati</taxon>
        <taxon>Bacillota</taxon>
        <taxon>Bacilli</taxon>
        <taxon>Bacillales</taxon>
        <taxon>Bacillaceae</taxon>
        <taxon>Bacillus</taxon>
        <taxon>Bacillus cereus group</taxon>
    </lineage>
</organism>
<feature type="domain" description="Transposase IS4-like" evidence="2">
    <location>
        <begin position="3"/>
        <end position="90"/>
    </location>
</feature>
<dbReference type="RefSeq" id="WP_141532738.1">
    <property type="nucleotide sequence ID" value="NZ_NTRR01000156.1"/>
</dbReference>
<evidence type="ECO:0000313" key="4">
    <source>
        <dbReference type="Proteomes" id="UP000220032"/>
    </source>
</evidence>
<evidence type="ECO:0000313" key="3">
    <source>
        <dbReference type="EMBL" id="PFE04523.1"/>
    </source>
</evidence>
<dbReference type="GO" id="GO:0004803">
    <property type="term" value="F:transposase activity"/>
    <property type="evidence" value="ECO:0007669"/>
    <property type="project" value="InterPro"/>
</dbReference>
<comment type="caution">
    <text evidence="3">The sequence shown here is derived from an EMBL/GenBank/DDBJ whole genome shotgun (WGS) entry which is preliminary data.</text>
</comment>
<proteinExistence type="predicted"/>
<dbReference type="InterPro" id="IPR012337">
    <property type="entry name" value="RNaseH-like_sf"/>
</dbReference>
<evidence type="ECO:0000256" key="1">
    <source>
        <dbReference type="ARBA" id="ARBA00002286"/>
    </source>
</evidence>
<feature type="non-terminal residue" evidence="3">
    <location>
        <position position="173"/>
    </location>
</feature>
<sequence>RQKKIAEKEKSQNRTYSEKSKLVAGLNVYVTNAPWEWVPMEQVHELYTLRWQIEIVFKTWKSLFDIDHCCNVKQERLECQLYGKLIAIFLCSSTMFKMRQLLLQKKRKELSEYKAIGMIQDHLLLLYQAIQKDTQEITKLLIRLFHLLQKNGRKSYRYEKKTVFDIMGVAYEY</sequence>
<dbReference type="SUPFAM" id="SSF53098">
    <property type="entry name" value="Ribonuclease H-like"/>
    <property type="match status" value="1"/>
</dbReference>
<reference evidence="3 4" key="1">
    <citation type="submission" date="2017-09" db="EMBL/GenBank/DDBJ databases">
        <title>Large-scale bioinformatics analysis of Bacillus genomes uncovers conserved roles of natural products in bacterial physiology.</title>
        <authorList>
            <consortium name="Agbiome Team Llc"/>
            <person name="Bleich R.M."/>
            <person name="Grubbs K.J."/>
            <person name="Santa Maria K.C."/>
            <person name="Allen S.E."/>
            <person name="Farag S."/>
            <person name="Shank E.A."/>
            <person name="Bowers A."/>
        </authorList>
    </citation>
    <scope>NUCLEOTIDE SEQUENCE [LARGE SCALE GENOMIC DNA]</scope>
    <source>
        <strain evidence="3 4">AFS022681</strain>
    </source>
</reference>
<dbReference type="PANTHER" id="PTHR33258">
    <property type="entry name" value="TRANSPOSASE INSL FOR INSERTION SEQUENCE ELEMENT IS186A-RELATED"/>
    <property type="match status" value="1"/>
</dbReference>
<dbReference type="InterPro" id="IPR002559">
    <property type="entry name" value="Transposase_11"/>
</dbReference>
<gene>
    <name evidence="3" type="ORF">CN307_33485</name>
</gene>
<dbReference type="GO" id="GO:0003677">
    <property type="term" value="F:DNA binding"/>
    <property type="evidence" value="ECO:0007669"/>
    <property type="project" value="InterPro"/>
</dbReference>
<dbReference type="EMBL" id="NTRR01000156">
    <property type="protein sequence ID" value="PFE04523.1"/>
    <property type="molecule type" value="Genomic_DNA"/>
</dbReference>
<evidence type="ECO:0000259" key="2">
    <source>
        <dbReference type="Pfam" id="PF01609"/>
    </source>
</evidence>
<name>A0A2A8ZPM5_BACCE</name>
<dbReference type="Pfam" id="PF01609">
    <property type="entry name" value="DDE_Tnp_1"/>
    <property type="match status" value="1"/>
</dbReference>
<dbReference type="PANTHER" id="PTHR33258:SF1">
    <property type="entry name" value="TRANSPOSASE INSL FOR INSERTION SEQUENCE ELEMENT IS186A-RELATED"/>
    <property type="match status" value="1"/>
</dbReference>
<feature type="non-terminal residue" evidence="3">
    <location>
        <position position="1"/>
    </location>
</feature>
<protein>
    <submittedName>
        <fullName evidence="3">IS4 family transposase</fullName>
    </submittedName>
</protein>
<comment type="function">
    <text evidence="1">Involved in the transposition of the insertion sequence.</text>
</comment>